<dbReference type="AlphaFoldDB" id="A0AAV5QGF7"/>
<dbReference type="SUPFAM" id="SSF52833">
    <property type="entry name" value="Thioredoxin-like"/>
    <property type="match status" value="1"/>
</dbReference>
<evidence type="ECO:0000313" key="2">
    <source>
        <dbReference type="Proteomes" id="UP001360560"/>
    </source>
</evidence>
<accession>A0AAV5QGF7</accession>
<dbReference type="InterPro" id="IPR046698">
    <property type="entry name" value="PedC-like"/>
</dbReference>
<dbReference type="RefSeq" id="XP_064850540.1">
    <property type="nucleotide sequence ID" value="XM_064994468.1"/>
</dbReference>
<name>A0AAV5QGF7_9ASCO</name>
<reference evidence="1 2" key="1">
    <citation type="journal article" date="2023" name="Elife">
        <title>Identification of key yeast species and microbe-microbe interactions impacting larval growth of Drosophila in the wild.</title>
        <authorList>
            <person name="Mure A."/>
            <person name="Sugiura Y."/>
            <person name="Maeda R."/>
            <person name="Honda K."/>
            <person name="Sakurai N."/>
            <person name="Takahashi Y."/>
            <person name="Watada M."/>
            <person name="Katoh T."/>
            <person name="Gotoh A."/>
            <person name="Gotoh Y."/>
            <person name="Taniguchi I."/>
            <person name="Nakamura K."/>
            <person name="Hayashi T."/>
            <person name="Katayama T."/>
            <person name="Uemura T."/>
            <person name="Hattori Y."/>
        </authorList>
    </citation>
    <scope>NUCLEOTIDE SEQUENCE [LARGE SCALE GENOMIC DNA]</scope>
    <source>
        <strain evidence="1 2">SC-9</strain>
    </source>
</reference>
<protein>
    <recommendedName>
        <fullName evidence="3">Thioredoxin domain-containing protein</fullName>
    </recommendedName>
</protein>
<dbReference type="EMBL" id="BTFZ01000001">
    <property type="protein sequence ID" value="GMM33540.1"/>
    <property type="molecule type" value="Genomic_DNA"/>
</dbReference>
<keyword evidence="2" id="KW-1185">Reference proteome</keyword>
<gene>
    <name evidence="1" type="ORF">DASC09_008650</name>
</gene>
<evidence type="ECO:0000313" key="1">
    <source>
        <dbReference type="EMBL" id="GMM33540.1"/>
    </source>
</evidence>
<organism evidence="1 2">
    <name type="scientific">Saccharomycopsis crataegensis</name>
    <dbReference type="NCBI Taxonomy" id="43959"/>
    <lineage>
        <taxon>Eukaryota</taxon>
        <taxon>Fungi</taxon>
        <taxon>Dikarya</taxon>
        <taxon>Ascomycota</taxon>
        <taxon>Saccharomycotina</taxon>
        <taxon>Saccharomycetes</taxon>
        <taxon>Saccharomycopsidaceae</taxon>
        <taxon>Saccharomycopsis</taxon>
    </lineage>
</organism>
<dbReference type="Gene3D" id="3.40.30.10">
    <property type="entry name" value="Glutaredoxin"/>
    <property type="match status" value="1"/>
</dbReference>
<comment type="caution">
    <text evidence="1">The sequence shown here is derived from an EMBL/GenBank/DDBJ whole genome shotgun (WGS) entry which is preliminary data.</text>
</comment>
<evidence type="ECO:0008006" key="3">
    <source>
        <dbReference type="Google" id="ProtNLM"/>
    </source>
</evidence>
<dbReference type="Proteomes" id="UP001360560">
    <property type="component" value="Unassembled WGS sequence"/>
</dbReference>
<sequence length="166" mass="19238">MYIANKYTCMGTILSVSSKRTFFSLPQWLRPKKIVYPDQEIGIHQTTKIYPQAVKYGDSDLHDYLLASGKIPILLNFTMRGDDYCNKISRQLYDLLNYDIQKKVNLVDVECDEPGNTDLMLTYGVNEIPTIVAVHKQLIVDKYEIQNREPVDKDHLKQWIHSIAVD</sequence>
<dbReference type="Pfam" id="PF20207">
    <property type="entry name" value="DUF6568"/>
    <property type="match status" value="1"/>
</dbReference>
<dbReference type="InterPro" id="IPR036249">
    <property type="entry name" value="Thioredoxin-like_sf"/>
</dbReference>
<dbReference type="GeneID" id="90071519"/>
<proteinExistence type="predicted"/>